<accession>A0ABR2ZG32</accession>
<gene>
    <name evidence="2" type="ORF">AAF712_012916</name>
</gene>
<evidence type="ECO:0000313" key="3">
    <source>
        <dbReference type="Proteomes" id="UP001437256"/>
    </source>
</evidence>
<reference evidence="2 3" key="1">
    <citation type="submission" date="2024-05" db="EMBL/GenBank/DDBJ databases">
        <title>A draft genome resource for the thread blight pathogen Marasmius tenuissimus strain MS-2.</title>
        <authorList>
            <person name="Yulfo-Soto G.E."/>
            <person name="Baruah I.K."/>
            <person name="Amoako-Attah I."/>
            <person name="Bukari Y."/>
            <person name="Meinhardt L.W."/>
            <person name="Bailey B.A."/>
            <person name="Cohen S.P."/>
        </authorList>
    </citation>
    <scope>NUCLEOTIDE SEQUENCE [LARGE SCALE GENOMIC DNA]</scope>
    <source>
        <strain evidence="2 3">MS-2</strain>
    </source>
</reference>
<sequence length="221" mass="24618">MPSREWRRGPAVNGSPGRLRRHSVLQPANNAQAGAQVFPVHNHVGNDVVNAAANPPPPAPKSMHFAVSYISCSDVDILNSNSDVPVRERATVMVVLLGSNRWIVANVFGGNSDNMERYLVNLEGVFDEVLRTYTLRIESFVGTPDGNVDSDIQARTFRFRNEVDYAEFKETLMVPSGNYNGLDDARLETAAFTAAWRALRVYLDSILIAREFTTINFLIEY</sequence>
<dbReference type="Proteomes" id="UP001437256">
    <property type="component" value="Unassembled WGS sequence"/>
</dbReference>
<feature type="region of interest" description="Disordered" evidence="1">
    <location>
        <begin position="1"/>
        <end position="20"/>
    </location>
</feature>
<evidence type="ECO:0000313" key="2">
    <source>
        <dbReference type="EMBL" id="KAL0060293.1"/>
    </source>
</evidence>
<protein>
    <submittedName>
        <fullName evidence="2">Uncharacterized protein</fullName>
    </submittedName>
</protein>
<proteinExistence type="predicted"/>
<name>A0ABR2ZG32_9AGAR</name>
<evidence type="ECO:0000256" key="1">
    <source>
        <dbReference type="SAM" id="MobiDB-lite"/>
    </source>
</evidence>
<organism evidence="2 3">
    <name type="scientific">Marasmius tenuissimus</name>
    <dbReference type="NCBI Taxonomy" id="585030"/>
    <lineage>
        <taxon>Eukaryota</taxon>
        <taxon>Fungi</taxon>
        <taxon>Dikarya</taxon>
        <taxon>Basidiomycota</taxon>
        <taxon>Agaricomycotina</taxon>
        <taxon>Agaricomycetes</taxon>
        <taxon>Agaricomycetidae</taxon>
        <taxon>Agaricales</taxon>
        <taxon>Marasmiineae</taxon>
        <taxon>Marasmiaceae</taxon>
        <taxon>Marasmius</taxon>
    </lineage>
</organism>
<keyword evidence="3" id="KW-1185">Reference proteome</keyword>
<dbReference type="EMBL" id="JBBXMP010000182">
    <property type="protein sequence ID" value="KAL0060293.1"/>
    <property type="molecule type" value="Genomic_DNA"/>
</dbReference>
<comment type="caution">
    <text evidence="2">The sequence shown here is derived from an EMBL/GenBank/DDBJ whole genome shotgun (WGS) entry which is preliminary data.</text>
</comment>